<dbReference type="InterPro" id="IPR050129">
    <property type="entry name" value="Zn_alcohol_dh"/>
</dbReference>
<dbReference type="InterPro" id="IPR013149">
    <property type="entry name" value="ADH-like_C"/>
</dbReference>
<dbReference type="SUPFAM" id="SSF51735">
    <property type="entry name" value="NAD(P)-binding Rossmann-fold domains"/>
    <property type="match status" value="1"/>
</dbReference>
<dbReference type="EMBL" id="BART01013213">
    <property type="protein sequence ID" value="GAG89325.1"/>
    <property type="molecule type" value="Genomic_DNA"/>
</dbReference>
<feature type="non-terminal residue" evidence="3">
    <location>
        <position position="244"/>
    </location>
</feature>
<proteinExistence type="predicted"/>
<evidence type="ECO:0000313" key="3">
    <source>
        <dbReference type="EMBL" id="GAG89325.1"/>
    </source>
</evidence>
<dbReference type="PANTHER" id="PTHR43401">
    <property type="entry name" value="L-THREONINE 3-DEHYDROGENASE"/>
    <property type="match status" value="1"/>
</dbReference>
<keyword evidence="1" id="KW-0560">Oxidoreductase</keyword>
<organism evidence="3">
    <name type="scientific">marine sediment metagenome</name>
    <dbReference type="NCBI Taxonomy" id="412755"/>
    <lineage>
        <taxon>unclassified sequences</taxon>
        <taxon>metagenomes</taxon>
        <taxon>ecological metagenomes</taxon>
    </lineage>
</organism>
<sequence>MKIEHDTLAYLEKVGNLIKSNLDMYRSAFQDDTKIVPMIEEKYGNLIGILKDLEKKYSKRILKFLLVINNLSGLTMFQHAFAKGVIDSDLISGFLTAIQSFGMELSTEGSSEMTKLAYKNFEIELNVGDHIRAALFLSGEASKFLVRNLVTFINDFERTYGDAYNSGPIFATDLVDYRLQKATENGASYAINPKEEDLEDFIMDKTDNHGVHVIINTVGNSNVYQQGLELIAKGGHYLFFAETY</sequence>
<dbReference type="Pfam" id="PF00107">
    <property type="entry name" value="ADH_zinc_N"/>
    <property type="match status" value="1"/>
</dbReference>
<dbReference type="GO" id="GO:0016491">
    <property type="term" value="F:oxidoreductase activity"/>
    <property type="evidence" value="ECO:0007669"/>
    <property type="project" value="UniProtKB-KW"/>
</dbReference>
<dbReference type="InterPro" id="IPR036291">
    <property type="entry name" value="NAD(P)-bd_dom_sf"/>
</dbReference>
<evidence type="ECO:0000259" key="2">
    <source>
        <dbReference type="Pfam" id="PF00107"/>
    </source>
</evidence>
<accession>X1B2X2</accession>
<dbReference type="AlphaFoldDB" id="X1B2X2"/>
<protein>
    <recommendedName>
        <fullName evidence="2">Alcohol dehydrogenase-like C-terminal domain-containing protein</fullName>
    </recommendedName>
</protein>
<dbReference type="PANTHER" id="PTHR43401:SF2">
    <property type="entry name" value="L-THREONINE 3-DEHYDROGENASE"/>
    <property type="match status" value="1"/>
</dbReference>
<comment type="caution">
    <text evidence="3">The sequence shown here is derived from an EMBL/GenBank/DDBJ whole genome shotgun (WGS) entry which is preliminary data.</text>
</comment>
<reference evidence="3" key="1">
    <citation type="journal article" date="2014" name="Front. Microbiol.">
        <title>High frequency of phylogenetically diverse reductive dehalogenase-homologous genes in deep subseafloor sedimentary metagenomes.</title>
        <authorList>
            <person name="Kawai M."/>
            <person name="Futagami T."/>
            <person name="Toyoda A."/>
            <person name="Takaki Y."/>
            <person name="Nishi S."/>
            <person name="Hori S."/>
            <person name="Arai W."/>
            <person name="Tsubouchi T."/>
            <person name="Morono Y."/>
            <person name="Uchiyama I."/>
            <person name="Ito T."/>
            <person name="Fujiyama A."/>
            <person name="Inagaki F."/>
            <person name="Takami H."/>
        </authorList>
    </citation>
    <scope>NUCLEOTIDE SEQUENCE</scope>
    <source>
        <strain evidence="3">Expedition CK06-06</strain>
    </source>
</reference>
<evidence type="ECO:0000256" key="1">
    <source>
        <dbReference type="ARBA" id="ARBA00023002"/>
    </source>
</evidence>
<name>X1B2X2_9ZZZZ</name>
<feature type="domain" description="Alcohol dehydrogenase-like C-terminal" evidence="2">
    <location>
        <begin position="169"/>
        <end position="240"/>
    </location>
</feature>
<dbReference type="Gene3D" id="3.40.50.720">
    <property type="entry name" value="NAD(P)-binding Rossmann-like Domain"/>
    <property type="match status" value="1"/>
</dbReference>
<gene>
    <name evidence="3" type="ORF">S01H4_27153</name>
</gene>